<name>C0GFM2_DETAL</name>
<gene>
    <name evidence="6" type="ORF">DealDRAFT_1281</name>
</gene>
<dbReference type="Pfam" id="PF00027">
    <property type="entry name" value="cNMP_binding"/>
    <property type="match status" value="1"/>
</dbReference>
<dbReference type="InterPro" id="IPR012318">
    <property type="entry name" value="HTH_CRP"/>
</dbReference>
<evidence type="ECO:0000259" key="5">
    <source>
        <dbReference type="PROSITE" id="PS51063"/>
    </source>
</evidence>
<evidence type="ECO:0000256" key="3">
    <source>
        <dbReference type="ARBA" id="ARBA00023163"/>
    </source>
</evidence>
<proteinExistence type="predicted"/>
<dbReference type="InterPro" id="IPR036388">
    <property type="entry name" value="WH-like_DNA-bd_sf"/>
</dbReference>
<dbReference type="RefSeq" id="WP_008515915.1">
    <property type="nucleotide sequence ID" value="NZ_ACJM01000005.1"/>
</dbReference>
<dbReference type="GO" id="GO:0003700">
    <property type="term" value="F:DNA-binding transcription factor activity"/>
    <property type="evidence" value="ECO:0007669"/>
    <property type="project" value="TreeGrafter"/>
</dbReference>
<accession>C0GFM2</accession>
<reference evidence="6 7" key="1">
    <citation type="submission" date="2009-02" db="EMBL/GenBank/DDBJ databases">
        <title>Sequencing of the draft genome and assembly of Dethiobacter alkaliphilus AHT 1.</title>
        <authorList>
            <consortium name="US DOE Joint Genome Institute (JGI-PGF)"/>
            <person name="Lucas S."/>
            <person name="Copeland A."/>
            <person name="Lapidus A."/>
            <person name="Glavina del Rio T."/>
            <person name="Dalin E."/>
            <person name="Tice H."/>
            <person name="Bruce D."/>
            <person name="Goodwin L."/>
            <person name="Pitluck S."/>
            <person name="Larimer F."/>
            <person name="Land M.L."/>
            <person name="Hauser L."/>
            <person name="Muyzer G."/>
        </authorList>
    </citation>
    <scope>NUCLEOTIDE SEQUENCE [LARGE SCALE GENOMIC DNA]</scope>
    <source>
        <strain evidence="6 7">AHT 1</strain>
    </source>
</reference>
<dbReference type="Proteomes" id="UP000006443">
    <property type="component" value="Unassembled WGS sequence"/>
</dbReference>
<evidence type="ECO:0000313" key="7">
    <source>
        <dbReference type="Proteomes" id="UP000006443"/>
    </source>
</evidence>
<dbReference type="SUPFAM" id="SSF51206">
    <property type="entry name" value="cAMP-binding domain-like"/>
    <property type="match status" value="1"/>
</dbReference>
<dbReference type="GO" id="GO:0005829">
    <property type="term" value="C:cytosol"/>
    <property type="evidence" value="ECO:0007669"/>
    <property type="project" value="TreeGrafter"/>
</dbReference>
<dbReference type="SMART" id="SM00419">
    <property type="entry name" value="HTH_CRP"/>
    <property type="match status" value="1"/>
</dbReference>
<feature type="domain" description="Cyclic nucleotide-binding" evidence="4">
    <location>
        <begin position="14"/>
        <end position="135"/>
    </location>
</feature>
<feature type="domain" description="HTH crp-type" evidence="5">
    <location>
        <begin position="149"/>
        <end position="222"/>
    </location>
</feature>
<keyword evidence="3" id="KW-0804">Transcription</keyword>
<dbReference type="SMART" id="SM00100">
    <property type="entry name" value="cNMP"/>
    <property type="match status" value="1"/>
</dbReference>
<dbReference type="Pfam" id="PF13545">
    <property type="entry name" value="HTH_Crp_2"/>
    <property type="match status" value="1"/>
</dbReference>
<dbReference type="PANTHER" id="PTHR24567:SF74">
    <property type="entry name" value="HTH-TYPE TRANSCRIPTIONAL REGULATOR ARCR"/>
    <property type="match status" value="1"/>
</dbReference>
<evidence type="ECO:0000259" key="4">
    <source>
        <dbReference type="PROSITE" id="PS50042"/>
    </source>
</evidence>
<dbReference type="PROSITE" id="PS50042">
    <property type="entry name" value="CNMP_BINDING_3"/>
    <property type="match status" value="1"/>
</dbReference>
<protein>
    <submittedName>
        <fullName evidence="6">Transcriptional regulator, Crp/Fnr family</fullName>
    </submittedName>
</protein>
<dbReference type="InterPro" id="IPR000595">
    <property type="entry name" value="cNMP-bd_dom"/>
</dbReference>
<dbReference type="Gene3D" id="1.10.10.10">
    <property type="entry name" value="Winged helix-like DNA-binding domain superfamily/Winged helix DNA-binding domain"/>
    <property type="match status" value="1"/>
</dbReference>
<dbReference type="InterPro" id="IPR018490">
    <property type="entry name" value="cNMP-bd_dom_sf"/>
</dbReference>
<dbReference type="EMBL" id="ACJM01000005">
    <property type="protein sequence ID" value="EEG77982.1"/>
    <property type="molecule type" value="Genomic_DNA"/>
</dbReference>
<dbReference type="STRING" id="555088.DealDRAFT_1281"/>
<dbReference type="PROSITE" id="PS51063">
    <property type="entry name" value="HTH_CRP_2"/>
    <property type="match status" value="1"/>
</dbReference>
<keyword evidence="2" id="KW-0238">DNA-binding</keyword>
<evidence type="ECO:0000256" key="2">
    <source>
        <dbReference type="ARBA" id="ARBA00023125"/>
    </source>
</evidence>
<dbReference type="AlphaFoldDB" id="C0GFM2"/>
<evidence type="ECO:0000313" key="6">
    <source>
        <dbReference type="EMBL" id="EEG77982.1"/>
    </source>
</evidence>
<dbReference type="Gene3D" id="2.60.120.10">
    <property type="entry name" value="Jelly Rolls"/>
    <property type="match status" value="1"/>
</dbReference>
<dbReference type="PANTHER" id="PTHR24567">
    <property type="entry name" value="CRP FAMILY TRANSCRIPTIONAL REGULATORY PROTEIN"/>
    <property type="match status" value="1"/>
</dbReference>
<keyword evidence="7" id="KW-1185">Reference proteome</keyword>
<dbReference type="CDD" id="cd00038">
    <property type="entry name" value="CAP_ED"/>
    <property type="match status" value="1"/>
</dbReference>
<dbReference type="GO" id="GO:0003677">
    <property type="term" value="F:DNA binding"/>
    <property type="evidence" value="ECO:0007669"/>
    <property type="project" value="UniProtKB-KW"/>
</dbReference>
<dbReference type="eggNOG" id="COG0664">
    <property type="taxonomic scope" value="Bacteria"/>
</dbReference>
<dbReference type="InterPro" id="IPR050397">
    <property type="entry name" value="Env_Response_Regulators"/>
</dbReference>
<keyword evidence="1" id="KW-0805">Transcription regulation</keyword>
<dbReference type="SUPFAM" id="SSF46785">
    <property type="entry name" value="Winged helix' DNA-binding domain"/>
    <property type="match status" value="1"/>
</dbReference>
<dbReference type="InterPro" id="IPR036390">
    <property type="entry name" value="WH_DNA-bd_sf"/>
</dbReference>
<evidence type="ECO:0000256" key="1">
    <source>
        <dbReference type="ARBA" id="ARBA00023015"/>
    </source>
</evidence>
<dbReference type="InterPro" id="IPR014710">
    <property type="entry name" value="RmlC-like_jellyroll"/>
</dbReference>
<organism evidence="6 7">
    <name type="scientific">Dethiobacter alkaliphilus AHT 1</name>
    <dbReference type="NCBI Taxonomy" id="555088"/>
    <lineage>
        <taxon>Bacteria</taxon>
        <taxon>Bacillati</taxon>
        <taxon>Bacillota</taxon>
        <taxon>Dethiobacteria</taxon>
        <taxon>Dethiobacterales</taxon>
        <taxon>Dethiobacteraceae</taxon>
        <taxon>Dethiobacter</taxon>
    </lineage>
</organism>
<dbReference type="OrthoDB" id="9798104at2"/>
<sequence length="223" mass="25292">METDKRFCLHDLPLFDNLERSAFSTVCRHAAIKRHIRRGETLFHQGDPSDTLYLIKEGSFKLVRITEEGREVILHLAGCGEVLAEAALFREGIHPVSAVALEDARVCALSRERMEEVIQNNPDLALQVIYSLGSRLYNSWEQAVEIRAGSTQEKVLNLFIRLANEHGENCSDGTRIPVSLTQQEIADFVGASRVMVARALKTLSERNYVLKKGRYYILKDRCF</sequence>
<comment type="caution">
    <text evidence="6">The sequence shown here is derived from an EMBL/GenBank/DDBJ whole genome shotgun (WGS) entry which is preliminary data.</text>
</comment>